<evidence type="ECO:0000256" key="1">
    <source>
        <dbReference type="SAM" id="SignalP"/>
    </source>
</evidence>
<dbReference type="EMBL" id="JAOZYB010000024">
    <property type="protein sequence ID" value="MEB3959760.1"/>
    <property type="molecule type" value="Genomic_DNA"/>
</dbReference>
<accession>A0ABU6C602</accession>
<reference evidence="2 3" key="1">
    <citation type="submission" date="2022-10" db="EMBL/GenBank/DDBJ databases">
        <authorList>
            <person name="Xie J."/>
            <person name="Shen N."/>
        </authorList>
    </citation>
    <scope>NUCLEOTIDE SEQUENCE [LARGE SCALE GENOMIC DNA]</scope>
    <source>
        <strain evidence="2 3">DSM 41681</strain>
    </source>
</reference>
<keyword evidence="1" id="KW-0732">Signal</keyword>
<feature type="signal peptide" evidence="1">
    <location>
        <begin position="1"/>
        <end position="23"/>
    </location>
</feature>
<keyword evidence="3" id="KW-1185">Reference proteome</keyword>
<proteinExistence type="predicted"/>
<protein>
    <recommendedName>
        <fullName evidence="4">Secreted protein</fullName>
    </recommendedName>
</protein>
<evidence type="ECO:0000313" key="2">
    <source>
        <dbReference type="EMBL" id="MEB3959760.1"/>
    </source>
</evidence>
<sequence length="204" mass="20878">MLRGTARKALLGALALCAGMGLAVTPASGAAQTTAWRVDPGGAFAGQATTVVFSLRRVRWPCATSTADGTLAASDGDGLAAGTVDVMYSNCRLAGIVLDFKAVGTWKVDLLQKNSAHSSWVDVAVSGIDLKWAGPGCAVEFKGTQYGHYDNDTGRLVLGSADDPASKLISLPGSSCLGLVSPDEVATMQATYSLTPAQKITPAT</sequence>
<evidence type="ECO:0008006" key="4">
    <source>
        <dbReference type="Google" id="ProtNLM"/>
    </source>
</evidence>
<evidence type="ECO:0000313" key="3">
    <source>
        <dbReference type="Proteomes" id="UP001352223"/>
    </source>
</evidence>
<name>A0ABU6C602_9ACTN</name>
<gene>
    <name evidence="2" type="ORF">OKJ48_05780</name>
</gene>
<dbReference type="RefSeq" id="WP_324766729.1">
    <property type="nucleotide sequence ID" value="NZ_BAAATS010000014.1"/>
</dbReference>
<dbReference type="Proteomes" id="UP001352223">
    <property type="component" value="Unassembled WGS sequence"/>
</dbReference>
<comment type="caution">
    <text evidence="2">The sequence shown here is derived from an EMBL/GenBank/DDBJ whole genome shotgun (WGS) entry which is preliminary data.</text>
</comment>
<organism evidence="2 3">
    <name type="scientific">Streptomyces kunmingensis</name>
    <dbReference type="NCBI Taxonomy" id="68225"/>
    <lineage>
        <taxon>Bacteria</taxon>
        <taxon>Bacillati</taxon>
        <taxon>Actinomycetota</taxon>
        <taxon>Actinomycetes</taxon>
        <taxon>Kitasatosporales</taxon>
        <taxon>Streptomycetaceae</taxon>
        <taxon>Streptomyces</taxon>
    </lineage>
</organism>
<feature type="chain" id="PRO_5046040863" description="Secreted protein" evidence="1">
    <location>
        <begin position="24"/>
        <end position="204"/>
    </location>
</feature>